<sequence length="346" mass="39392">MARIALLESKASDRLSKREWRIERGEEPPKISPFTRMEYDHGKVLVEFESKTYQLSGVDQFTIANLVLRSRALYGRKWKKRLSEDLVELLWEMKHFPGDTVDLHLKDLKTGERRTIVNAEMTEENRSKLYRDNEHNQPEDDTAQVEGRLFYKQPSVPLKYPRHWIGFGGGTVKVDRFVRHEGRFSAMLERTETTPQSMNVGSLRQVIDAERFAGKRIRLSGYLKTQEADLAGLRIRINRPEGGQVTFAHVDSTRLEGTSDWQEVQMVADIPEDTTMMSIAVVLEGGGRLWADDLSLSVVDKSVELDANGSWSRISSEAGLIWPLSIGVDTPRNLGFELGEVTFHSG</sequence>
<dbReference type="Proteomes" id="UP000006222">
    <property type="component" value="Unassembled WGS sequence"/>
</dbReference>
<protein>
    <submittedName>
        <fullName evidence="1">Uncharacterized protein</fullName>
    </submittedName>
</protein>
<accession>F2AXW7</accession>
<dbReference type="PATRIC" id="fig|991778.3.peg.4837"/>
<organism evidence="1 2">
    <name type="scientific">Rhodopirellula baltica WH47</name>
    <dbReference type="NCBI Taxonomy" id="991778"/>
    <lineage>
        <taxon>Bacteria</taxon>
        <taxon>Pseudomonadati</taxon>
        <taxon>Planctomycetota</taxon>
        <taxon>Planctomycetia</taxon>
        <taxon>Pirellulales</taxon>
        <taxon>Pirellulaceae</taxon>
        <taxon>Rhodopirellula</taxon>
    </lineage>
</organism>
<evidence type="ECO:0000313" key="2">
    <source>
        <dbReference type="Proteomes" id="UP000006222"/>
    </source>
</evidence>
<reference evidence="1 2" key="1">
    <citation type="journal article" date="2013" name="Mar. Genomics">
        <title>Expression of sulfatases in Rhodopirellula baltica and the diversity of sulfatases in the genus Rhodopirellula.</title>
        <authorList>
            <person name="Wegner C.E."/>
            <person name="Richter-Heitmann T."/>
            <person name="Klindworth A."/>
            <person name="Klockow C."/>
            <person name="Richter M."/>
            <person name="Achstetter T."/>
            <person name="Glockner F.O."/>
            <person name="Harder J."/>
        </authorList>
    </citation>
    <scope>NUCLEOTIDE SEQUENCE [LARGE SCALE GENOMIC DNA]</scope>
    <source>
        <strain evidence="1 2">WH47</strain>
    </source>
</reference>
<dbReference type="AlphaFoldDB" id="F2AXW7"/>
<evidence type="ECO:0000313" key="1">
    <source>
        <dbReference type="EMBL" id="EGF25472.1"/>
    </source>
</evidence>
<name>F2AXW7_RHOBT</name>
<comment type="caution">
    <text evidence="1">The sequence shown here is derived from an EMBL/GenBank/DDBJ whole genome shotgun (WGS) entry which is preliminary data.</text>
</comment>
<dbReference type="EMBL" id="AFAR01000228">
    <property type="protein sequence ID" value="EGF25472.1"/>
    <property type="molecule type" value="Genomic_DNA"/>
</dbReference>
<proteinExistence type="predicted"/>
<gene>
    <name evidence="1" type="ORF">RBWH47_03601</name>
</gene>
<dbReference type="Gene3D" id="2.60.120.260">
    <property type="entry name" value="Galactose-binding domain-like"/>
    <property type="match status" value="1"/>
</dbReference>